<name>A0A5N8XFD3_9ACTN</name>
<feature type="region of interest" description="Disordered" evidence="1">
    <location>
        <begin position="120"/>
        <end position="159"/>
    </location>
</feature>
<dbReference type="Gene3D" id="3.40.50.1820">
    <property type="entry name" value="alpha/beta hydrolase"/>
    <property type="match status" value="1"/>
</dbReference>
<dbReference type="SUPFAM" id="SSF53474">
    <property type="entry name" value="alpha/beta-Hydrolases"/>
    <property type="match status" value="1"/>
</dbReference>
<keyword evidence="4" id="KW-1185">Reference proteome</keyword>
<dbReference type="InterPro" id="IPR029058">
    <property type="entry name" value="AB_hydrolase_fold"/>
</dbReference>
<feature type="compositionally biased region" description="Low complexity" evidence="1">
    <location>
        <begin position="127"/>
        <end position="146"/>
    </location>
</feature>
<organism evidence="3 4">
    <name type="scientific">Streptomyces spongiae</name>
    <dbReference type="NCBI Taxonomy" id="565072"/>
    <lineage>
        <taxon>Bacteria</taxon>
        <taxon>Bacillati</taxon>
        <taxon>Actinomycetota</taxon>
        <taxon>Actinomycetes</taxon>
        <taxon>Kitasatosporales</taxon>
        <taxon>Streptomycetaceae</taxon>
        <taxon>Streptomyces</taxon>
    </lineage>
</organism>
<accession>A0A5N8XFD3</accession>
<reference evidence="3 4" key="1">
    <citation type="submission" date="2019-07" db="EMBL/GenBank/DDBJ databases">
        <title>New species of Amycolatopsis and Streptomyces.</title>
        <authorList>
            <person name="Duangmal K."/>
            <person name="Teo W.F.A."/>
            <person name="Lipun K."/>
        </authorList>
    </citation>
    <scope>NUCLEOTIDE SEQUENCE [LARGE SCALE GENOMIC DNA]</scope>
    <source>
        <strain evidence="3 4">NBRC 106415</strain>
    </source>
</reference>
<evidence type="ECO:0000256" key="1">
    <source>
        <dbReference type="SAM" id="MobiDB-lite"/>
    </source>
</evidence>
<comment type="caution">
    <text evidence="3">The sequence shown here is derived from an EMBL/GenBank/DDBJ whole genome shotgun (WGS) entry which is preliminary data.</text>
</comment>
<feature type="region of interest" description="Disordered" evidence="1">
    <location>
        <begin position="1"/>
        <end position="48"/>
    </location>
</feature>
<feature type="compositionally biased region" description="Low complexity" evidence="1">
    <location>
        <begin position="17"/>
        <end position="48"/>
    </location>
</feature>
<sequence>MASTPSTPALWSRVGASSRRPPLTRRPTSPTPTRRGPSWPSWARRSAPAARCRQCRPRIRAPRCPRTGCAPSWPKHPAYSRPTACCADSVPSRPAGASRRALPAEAFTAWAGGPTRTSAPGNCRYWPTPSTATRSASLSSSPATSLQGNPDMPTRLDPRPEPQDCLYLNIWTQAQPADPARRVMVWLHGGCSPKDQPGPAATASLGEVADVVIVSLNHRPNTSAARWFLLRHHRDCNGAEAFTSCLEKADTGAARCRPSRHENVSGQGWPD</sequence>
<dbReference type="Proteomes" id="UP000400924">
    <property type="component" value="Unassembled WGS sequence"/>
</dbReference>
<dbReference type="InterPro" id="IPR002018">
    <property type="entry name" value="CarbesteraseB"/>
</dbReference>
<gene>
    <name evidence="3" type="ORF">FNH08_08790</name>
</gene>
<dbReference type="EMBL" id="VJZC01000039">
    <property type="protein sequence ID" value="MPY57265.1"/>
    <property type="molecule type" value="Genomic_DNA"/>
</dbReference>
<proteinExistence type="predicted"/>
<evidence type="ECO:0000259" key="2">
    <source>
        <dbReference type="Pfam" id="PF00135"/>
    </source>
</evidence>
<feature type="domain" description="Carboxylesterase type B" evidence="2">
    <location>
        <begin position="113"/>
        <end position="219"/>
    </location>
</feature>
<protein>
    <submittedName>
        <fullName evidence="3">Carboxylesterase family protein</fullName>
    </submittedName>
</protein>
<evidence type="ECO:0000313" key="3">
    <source>
        <dbReference type="EMBL" id="MPY57265.1"/>
    </source>
</evidence>
<evidence type="ECO:0000313" key="4">
    <source>
        <dbReference type="Proteomes" id="UP000400924"/>
    </source>
</evidence>
<dbReference type="Pfam" id="PF00135">
    <property type="entry name" value="COesterase"/>
    <property type="match status" value="1"/>
</dbReference>
<dbReference type="AlphaFoldDB" id="A0A5N8XFD3"/>